<dbReference type="InterPro" id="IPR001623">
    <property type="entry name" value="DnaJ_domain"/>
</dbReference>
<dbReference type="PRINTS" id="PR00625">
    <property type="entry name" value="JDOMAIN"/>
</dbReference>
<dbReference type="RefSeq" id="WP_109270476.1">
    <property type="nucleotide sequence ID" value="NZ_QFFF01000001.1"/>
</dbReference>
<protein>
    <submittedName>
        <fullName evidence="3">Molecular chaperone DnaJ</fullName>
    </submittedName>
</protein>
<dbReference type="AlphaFoldDB" id="A0A2U2J1W4"/>
<organism evidence="3 4">
    <name type="scientific">Allosphingosinicella humi</name>
    <dbReference type="NCBI Taxonomy" id="2068657"/>
    <lineage>
        <taxon>Bacteria</taxon>
        <taxon>Pseudomonadati</taxon>
        <taxon>Pseudomonadota</taxon>
        <taxon>Alphaproteobacteria</taxon>
        <taxon>Sphingomonadales</taxon>
        <taxon>Sphingomonadaceae</taxon>
        <taxon>Allosphingosinicella</taxon>
    </lineage>
</organism>
<dbReference type="SUPFAM" id="SSF46565">
    <property type="entry name" value="Chaperone J-domain"/>
    <property type="match status" value="1"/>
</dbReference>
<dbReference type="EMBL" id="QFFF01000001">
    <property type="protein sequence ID" value="PWG02335.1"/>
    <property type="molecule type" value="Genomic_DNA"/>
</dbReference>
<dbReference type="PROSITE" id="PS50076">
    <property type="entry name" value="DNAJ_2"/>
    <property type="match status" value="1"/>
</dbReference>
<feature type="domain" description="J" evidence="2">
    <location>
        <begin position="135"/>
        <end position="192"/>
    </location>
</feature>
<evidence type="ECO:0000313" key="4">
    <source>
        <dbReference type="Proteomes" id="UP000245916"/>
    </source>
</evidence>
<evidence type="ECO:0000313" key="3">
    <source>
        <dbReference type="EMBL" id="PWG02335.1"/>
    </source>
</evidence>
<evidence type="ECO:0000259" key="2">
    <source>
        <dbReference type="PROSITE" id="PS50076"/>
    </source>
</evidence>
<dbReference type="CDD" id="cd06257">
    <property type="entry name" value="DnaJ"/>
    <property type="match status" value="1"/>
</dbReference>
<dbReference type="OrthoDB" id="9786294at2"/>
<reference evidence="3 4" key="1">
    <citation type="submission" date="2018-05" db="EMBL/GenBank/DDBJ databases">
        <title>Genome of Sphingosinicella humi QZX222.</title>
        <authorList>
            <person name="Qiao Z."/>
            <person name="Wang G."/>
        </authorList>
    </citation>
    <scope>NUCLEOTIDE SEQUENCE [LARGE SCALE GENOMIC DNA]</scope>
    <source>
        <strain evidence="3 4">QZX222</strain>
    </source>
</reference>
<evidence type="ECO:0000256" key="1">
    <source>
        <dbReference type="SAM" id="MobiDB-lite"/>
    </source>
</evidence>
<sequence>MASSGRRQSRFHGRIEGYEQPCAHPGCTEAGEFRAPAGRGPSFDGPGDWRFLCLDHVRQFNTGYNYFEGMSPEEIEAAQTPYGGWERQTRAFSANGSPPPRWADFVDPLDAIGARFKPAEAARRDGQPLSEADRKSLRVLGLGTDADRNALRRRYAELVRRYHPDRNGGDRGHEKALQAVIEAYTQLKSRPAFA</sequence>
<dbReference type="SMART" id="SM00271">
    <property type="entry name" value="DnaJ"/>
    <property type="match status" value="1"/>
</dbReference>
<comment type="caution">
    <text evidence="3">The sequence shown here is derived from an EMBL/GenBank/DDBJ whole genome shotgun (WGS) entry which is preliminary data.</text>
</comment>
<dbReference type="Pfam" id="PF00226">
    <property type="entry name" value="DnaJ"/>
    <property type="match status" value="1"/>
</dbReference>
<dbReference type="Gene3D" id="1.10.287.110">
    <property type="entry name" value="DnaJ domain"/>
    <property type="match status" value="1"/>
</dbReference>
<gene>
    <name evidence="3" type="ORF">DF286_05255</name>
</gene>
<dbReference type="InterPro" id="IPR036869">
    <property type="entry name" value="J_dom_sf"/>
</dbReference>
<name>A0A2U2J1W4_9SPHN</name>
<keyword evidence="4" id="KW-1185">Reference proteome</keyword>
<accession>A0A2U2J1W4</accession>
<dbReference type="Proteomes" id="UP000245916">
    <property type="component" value="Unassembled WGS sequence"/>
</dbReference>
<feature type="region of interest" description="Disordered" evidence="1">
    <location>
        <begin position="1"/>
        <end position="28"/>
    </location>
</feature>
<proteinExistence type="predicted"/>